<feature type="transmembrane region" description="Helical" evidence="1">
    <location>
        <begin position="12"/>
        <end position="35"/>
    </location>
</feature>
<dbReference type="EMBL" id="QSFD01000011">
    <property type="protein sequence ID" value="RHA17070.1"/>
    <property type="molecule type" value="Genomic_DNA"/>
</dbReference>
<name>A0A413R5I5_9FIRM</name>
<dbReference type="InterPro" id="IPR020109">
    <property type="entry name" value="Holin_r1t"/>
</dbReference>
<keyword evidence="1" id="KW-1133">Transmembrane helix</keyword>
<dbReference type="Pfam" id="PF16945">
    <property type="entry name" value="Phage_r1t_holin"/>
    <property type="match status" value="1"/>
</dbReference>
<accession>A0A413R5I5</accession>
<keyword evidence="1" id="KW-0472">Membrane</keyword>
<proteinExistence type="predicted"/>
<dbReference type="RefSeq" id="WP_117971302.1">
    <property type="nucleotide sequence ID" value="NZ_CAUBDO010000016.1"/>
</dbReference>
<evidence type="ECO:0008006" key="4">
    <source>
        <dbReference type="Google" id="ProtNLM"/>
    </source>
</evidence>
<protein>
    <recommendedName>
        <fullName evidence="4">Holin</fullName>
    </recommendedName>
</protein>
<keyword evidence="1" id="KW-0812">Transmembrane</keyword>
<organism evidence="2 3">
    <name type="scientific">Eubacterium ventriosum</name>
    <dbReference type="NCBI Taxonomy" id="39496"/>
    <lineage>
        <taxon>Bacteria</taxon>
        <taxon>Bacillati</taxon>
        <taxon>Bacillota</taxon>
        <taxon>Clostridia</taxon>
        <taxon>Eubacteriales</taxon>
        <taxon>Eubacteriaceae</taxon>
        <taxon>Eubacterium</taxon>
    </lineage>
</organism>
<dbReference type="AlphaFoldDB" id="A0A413R5I5"/>
<feature type="transmembrane region" description="Helical" evidence="1">
    <location>
        <begin position="41"/>
        <end position="61"/>
    </location>
</feature>
<sequence>MCKNTKIWIKAAIMRAIRTIAQTFVATVGTAAVMSEVNWKVVISATVLAGFLSIATSLTGLPECEEKEKS</sequence>
<evidence type="ECO:0000313" key="2">
    <source>
        <dbReference type="EMBL" id="RHA17070.1"/>
    </source>
</evidence>
<comment type="caution">
    <text evidence="2">The sequence shown here is derived from an EMBL/GenBank/DDBJ whole genome shotgun (WGS) entry which is preliminary data.</text>
</comment>
<keyword evidence="3" id="KW-1185">Reference proteome</keyword>
<evidence type="ECO:0000313" key="3">
    <source>
        <dbReference type="Proteomes" id="UP000284779"/>
    </source>
</evidence>
<dbReference type="Proteomes" id="UP000284779">
    <property type="component" value="Unassembled WGS sequence"/>
</dbReference>
<gene>
    <name evidence="2" type="ORF">DW944_10245</name>
</gene>
<evidence type="ECO:0000256" key="1">
    <source>
        <dbReference type="SAM" id="Phobius"/>
    </source>
</evidence>
<reference evidence="2 3" key="1">
    <citation type="submission" date="2018-08" db="EMBL/GenBank/DDBJ databases">
        <title>A genome reference for cultivated species of the human gut microbiota.</title>
        <authorList>
            <person name="Zou Y."/>
            <person name="Xue W."/>
            <person name="Luo G."/>
        </authorList>
    </citation>
    <scope>NUCLEOTIDE SEQUENCE [LARGE SCALE GENOMIC DNA]</scope>
    <source>
        <strain evidence="2 3">AM44-11BH</strain>
    </source>
</reference>